<dbReference type="AlphaFoldDB" id="A0A7D5YTW7"/>
<protein>
    <submittedName>
        <fullName evidence="7">Allantoin permease</fullName>
    </submittedName>
</protein>
<feature type="transmembrane region" description="Helical" evidence="6">
    <location>
        <begin position="278"/>
        <end position="301"/>
    </location>
</feature>
<evidence type="ECO:0000313" key="8">
    <source>
        <dbReference type="Proteomes" id="UP000510686"/>
    </source>
</evidence>
<comment type="similarity">
    <text evidence="2">Belongs to the purine-cytosine permease (2.A.39) family.</text>
</comment>
<dbReference type="GO" id="GO:0005886">
    <property type="term" value="C:plasma membrane"/>
    <property type="evidence" value="ECO:0007669"/>
    <property type="project" value="TreeGrafter"/>
</dbReference>
<proteinExistence type="inferred from homology"/>
<feature type="transmembrane region" description="Helical" evidence="6">
    <location>
        <begin position="144"/>
        <end position="169"/>
    </location>
</feature>
<feature type="transmembrane region" description="Helical" evidence="6">
    <location>
        <begin position="20"/>
        <end position="47"/>
    </location>
</feature>
<accession>A0A7D5YTW7</accession>
<dbReference type="Proteomes" id="UP000510686">
    <property type="component" value="Chromosome 3"/>
</dbReference>
<feature type="transmembrane region" description="Helical" evidence="6">
    <location>
        <begin position="189"/>
        <end position="209"/>
    </location>
</feature>
<evidence type="ECO:0000256" key="1">
    <source>
        <dbReference type="ARBA" id="ARBA00004141"/>
    </source>
</evidence>
<evidence type="ECO:0000256" key="2">
    <source>
        <dbReference type="ARBA" id="ARBA00008974"/>
    </source>
</evidence>
<keyword evidence="3 6" id="KW-0812">Transmembrane</keyword>
<gene>
    <name evidence="7" type="primary">DAL4</name>
    <name evidence="7" type="ORF">G6M90_00g061620</name>
</gene>
<evidence type="ECO:0000256" key="5">
    <source>
        <dbReference type="ARBA" id="ARBA00023136"/>
    </source>
</evidence>
<dbReference type="PANTHER" id="PTHR30618:SF4">
    <property type="entry name" value="ALLANTOIN PERMEASE"/>
    <property type="match status" value="1"/>
</dbReference>
<sequence length="454" mass="49574">MSFNMSNFQAGSSMLSIGLNWWQALITLFCGHVIVALLTMAIGFPGLYHHISFPVATRIAWGFYGSIFVVLNRIILSIVWCGVQSWQGGLMTYVCLRAIWPGIDNLHNTVPEKTGMNLQQFIGFVVYFVIQLPFVFLNPSRLRYLTYIGSVSGCIVQVILAGWACATMGSGGFGDVMADEASPLVGSQVPWVGVYSISVTISCMIAGALSTCDYTRFAKRPASALCPQAVGFAPAWVSNVLGILTVAATQQRYGDRLWSVAQLLTAMQSTNPATKTRVAVFFAAFGFFLSQVSLNVMGNTFSGGTDIASLLPKYINIRRGQLLTVFLGLVINPWYLLSGATIFVSVMSAYAVFLQPFIGILLAHYFVVQKRRIKVSDLYTLDSQGIYWYTCGVNWRSVVAWVAAVAPHIPGFLMTVNPSIQVSTGVLQLYYLSSMTGFLIGQNSLPPHAKVISN</sequence>
<dbReference type="Pfam" id="PF02133">
    <property type="entry name" value="Transp_cyt_pur"/>
    <property type="match status" value="1"/>
</dbReference>
<keyword evidence="5 6" id="KW-0472">Membrane</keyword>
<keyword evidence="8" id="KW-1185">Reference proteome</keyword>
<dbReference type="GO" id="GO:0015205">
    <property type="term" value="F:nucleobase transmembrane transporter activity"/>
    <property type="evidence" value="ECO:0007669"/>
    <property type="project" value="TreeGrafter"/>
</dbReference>
<dbReference type="InterPro" id="IPR045225">
    <property type="entry name" value="Uracil/uridine/allantoin_perm"/>
</dbReference>
<dbReference type="GeneID" id="26244658"/>
<dbReference type="PANTHER" id="PTHR30618">
    <property type="entry name" value="NCS1 FAMILY PURINE/PYRIMIDINE TRANSPORTER"/>
    <property type="match status" value="1"/>
</dbReference>
<dbReference type="RefSeq" id="XP_014542709.2">
    <property type="nucleotide sequence ID" value="XM_014687223.2"/>
</dbReference>
<evidence type="ECO:0000256" key="4">
    <source>
        <dbReference type="ARBA" id="ARBA00022989"/>
    </source>
</evidence>
<comment type="subcellular location">
    <subcellularLocation>
        <location evidence="1">Membrane</location>
        <topology evidence="1">Multi-pass membrane protein</topology>
    </subcellularLocation>
</comment>
<dbReference type="OrthoDB" id="2018619at2759"/>
<dbReference type="Gene3D" id="1.10.4160.10">
    <property type="entry name" value="Hydantoin permease"/>
    <property type="match status" value="1"/>
</dbReference>
<dbReference type="KEGG" id="mbrn:26244658"/>
<evidence type="ECO:0000256" key="6">
    <source>
        <dbReference type="SAM" id="Phobius"/>
    </source>
</evidence>
<reference evidence="7 8" key="1">
    <citation type="submission" date="2020-07" db="EMBL/GenBank/DDBJ databases">
        <title>Telomere length de novo assembly of all 7 chromosomes of the fungus, Metarhizium brunneum, using a novel assembly pipeline.</title>
        <authorList>
            <person name="Saud z."/>
            <person name="Kortsinoglou A."/>
            <person name="Kouvelis V.N."/>
            <person name="Butt T.M."/>
        </authorList>
    </citation>
    <scope>NUCLEOTIDE SEQUENCE [LARGE SCALE GENOMIC DNA]</scope>
    <source>
        <strain evidence="7 8">4556</strain>
    </source>
</reference>
<feature type="transmembrane region" description="Helical" evidence="6">
    <location>
        <begin position="229"/>
        <end position="248"/>
    </location>
</feature>
<dbReference type="InterPro" id="IPR001248">
    <property type="entry name" value="Pur-cyt_permease"/>
</dbReference>
<evidence type="ECO:0000313" key="7">
    <source>
        <dbReference type="EMBL" id="QLI69422.1"/>
    </source>
</evidence>
<keyword evidence="4 6" id="KW-1133">Transmembrane helix</keyword>
<dbReference type="EMBL" id="CP058934">
    <property type="protein sequence ID" value="QLI69422.1"/>
    <property type="molecule type" value="Genomic_DNA"/>
</dbReference>
<feature type="transmembrane region" description="Helical" evidence="6">
    <location>
        <begin position="118"/>
        <end position="137"/>
    </location>
</feature>
<feature type="transmembrane region" description="Helical" evidence="6">
    <location>
        <begin position="322"/>
        <end position="343"/>
    </location>
</feature>
<organism evidence="7 8">
    <name type="scientific">Metarhizium brunneum</name>
    <dbReference type="NCBI Taxonomy" id="500148"/>
    <lineage>
        <taxon>Eukaryota</taxon>
        <taxon>Fungi</taxon>
        <taxon>Dikarya</taxon>
        <taxon>Ascomycota</taxon>
        <taxon>Pezizomycotina</taxon>
        <taxon>Sordariomycetes</taxon>
        <taxon>Hypocreomycetidae</taxon>
        <taxon>Hypocreales</taxon>
        <taxon>Clavicipitaceae</taxon>
        <taxon>Metarhizium</taxon>
    </lineage>
</organism>
<feature type="transmembrane region" description="Helical" evidence="6">
    <location>
        <begin position="349"/>
        <end position="368"/>
    </location>
</feature>
<feature type="transmembrane region" description="Helical" evidence="6">
    <location>
        <begin position="59"/>
        <end position="80"/>
    </location>
</feature>
<name>A0A7D5YTW7_9HYPO</name>
<evidence type="ECO:0000256" key="3">
    <source>
        <dbReference type="ARBA" id="ARBA00022692"/>
    </source>
</evidence>